<proteinExistence type="predicted"/>
<sequence>MRYVLLLVFSFFTFQGNARSPPCCRDMIGSVACTRQYRNNRVSFSDKCNQNIEFRLLQCCSTCNKSPDTFEYDSIVPQLLAEDCQDRYGEAFCDRNSKQLYDNQRLDWCDEKRINISFRICRKFCNYCGQNSTINYTLEAAVNACSSHKYSSNKRGVMLGMINVLPVFSTV</sequence>
<reference evidence="2" key="1">
    <citation type="submission" date="2016-11" db="UniProtKB">
        <authorList>
            <consortium name="WormBaseParasite"/>
        </authorList>
    </citation>
    <scope>IDENTIFICATION</scope>
    <source>
        <strain evidence="2">KR3021</strain>
    </source>
</reference>
<evidence type="ECO:0000313" key="1">
    <source>
        <dbReference type="Proteomes" id="UP000095286"/>
    </source>
</evidence>
<name>A0AC35TZP1_9BILA</name>
<dbReference type="WBParaSite" id="RSKR_0000589500.1">
    <property type="protein sequence ID" value="RSKR_0000589500.1"/>
    <property type="gene ID" value="RSKR_0000589500"/>
</dbReference>
<protein>
    <submittedName>
        <fullName evidence="2">ShKT domain-containing protein</fullName>
    </submittedName>
</protein>
<dbReference type="Proteomes" id="UP000095286">
    <property type="component" value="Unplaced"/>
</dbReference>
<accession>A0AC35TZP1</accession>
<evidence type="ECO:0000313" key="2">
    <source>
        <dbReference type="WBParaSite" id="RSKR_0000589500.1"/>
    </source>
</evidence>
<organism evidence="1 2">
    <name type="scientific">Rhabditophanes sp. KR3021</name>
    <dbReference type="NCBI Taxonomy" id="114890"/>
    <lineage>
        <taxon>Eukaryota</taxon>
        <taxon>Metazoa</taxon>
        <taxon>Ecdysozoa</taxon>
        <taxon>Nematoda</taxon>
        <taxon>Chromadorea</taxon>
        <taxon>Rhabditida</taxon>
        <taxon>Tylenchina</taxon>
        <taxon>Panagrolaimomorpha</taxon>
        <taxon>Strongyloidoidea</taxon>
        <taxon>Alloionematidae</taxon>
        <taxon>Rhabditophanes</taxon>
    </lineage>
</organism>